<evidence type="ECO:0000259" key="4">
    <source>
        <dbReference type="PROSITE" id="PS50987"/>
    </source>
</evidence>
<reference evidence="5 6" key="1">
    <citation type="journal article" date="2016" name="Nat. Commun.">
        <title>Thousands of microbial genomes shed light on interconnected biogeochemical processes in an aquifer system.</title>
        <authorList>
            <person name="Anantharaman K."/>
            <person name="Brown C.T."/>
            <person name="Hug L.A."/>
            <person name="Sharon I."/>
            <person name="Castelle C.J."/>
            <person name="Probst A.J."/>
            <person name="Thomas B.C."/>
            <person name="Singh A."/>
            <person name="Wilkins M.J."/>
            <person name="Karaoz U."/>
            <person name="Brodie E.L."/>
            <person name="Williams K.H."/>
            <person name="Hubbard S.S."/>
            <person name="Banfield J.F."/>
        </authorList>
    </citation>
    <scope>NUCLEOTIDE SEQUENCE [LARGE SCALE GENOMIC DNA]</scope>
</reference>
<accession>A0A1F8GXC0</accession>
<dbReference type="SMART" id="SM00418">
    <property type="entry name" value="HTH_ARSR"/>
    <property type="match status" value="1"/>
</dbReference>
<evidence type="ECO:0000313" key="6">
    <source>
        <dbReference type="Proteomes" id="UP000179047"/>
    </source>
</evidence>
<dbReference type="PANTHER" id="PTHR33154:SF33">
    <property type="entry name" value="TRANSCRIPTIONAL REPRESSOR SDPR"/>
    <property type="match status" value="1"/>
</dbReference>
<proteinExistence type="predicted"/>
<dbReference type="PRINTS" id="PR00778">
    <property type="entry name" value="HTHARSR"/>
</dbReference>
<gene>
    <name evidence="5" type="ORF">A3A33_01295</name>
</gene>
<dbReference type="PROSITE" id="PS50987">
    <property type="entry name" value="HTH_ARSR_2"/>
    <property type="match status" value="1"/>
</dbReference>
<dbReference type="Pfam" id="PF01022">
    <property type="entry name" value="HTH_5"/>
    <property type="match status" value="1"/>
</dbReference>
<keyword evidence="1" id="KW-0805">Transcription regulation</keyword>
<dbReference type="GO" id="GO:0003700">
    <property type="term" value="F:DNA-binding transcription factor activity"/>
    <property type="evidence" value="ECO:0007669"/>
    <property type="project" value="InterPro"/>
</dbReference>
<dbReference type="InterPro" id="IPR011991">
    <property type="entry name" value="ArsR-like_HTH"/>
</dbReference>
<dbReference type="Proteomes" id="UP000179047">
    <property type="component" value="Unassembled WGS sequence"/>
</dbReference>
<protein>
    <recommendedName>
        <fullName evidence="4">HTH arsR-type domain-containing protein</fullName>
    </recommendedName>
</protein>
<evidence type="ECO:0000256" key="2">
    <source>
        <dbReference type="ARBA" id="ARBA00023125"/>
    </source>
</evidence>
<evidence type="ECO:0000256" key="1">
    <source>
        <dbReference type="ARBA" id="ARBA00023015"/>
    </source>
</evidence>
<dbReference type="GO" id="GO:0003677">
    <property type="term" value="F:DNA binding"/>
    <property type="evidence" value="ECO:0007669"/>
    <property type="project" value="UniProtKB-KW"/>
</dbReference>
<dbReference type="EMBL" id="MGKP01000001">
    <property type="protein sequence ID" value="OGN29941.1"/>
    <property type="molecule type" value="Genomic_DNA"/>
</dbReference>
<feature type="domain" description="HTH arsR-type" evidence="4">
    <location>
        <begin position="1"/>
        <end position="86"/>
    </location>
</feature>
<comment type="caution">
    <text evidence="5">The sequence shown here is derived from an EMBL/GenBank/DDBJ whole genome shotgun (WGS) entry which is preliminary data.</text>
</comment>
<dbReference type="CDD" id="cd00090">
    <property type="entry name" value="HTH_ARSR"/>
    <property type="match status" value="1"/>
</dbReference>
<dbReference type="NCBIfam" id="NF033788">
    <property type="entry name" value="HTH_metalloreg"/>
    <property type="match status" value="1"/>
</dbReference>
<keyword evidence="2" id="KW-0238">DNA-binding</keyword>
<name>A0A1F8GXC0_9BACT</name>
<dbReference type="InterPro" id="IPR036388">
    <property type="entry name" value="WH-like_DNA-bd_sf"/>
</dbReference>
<sequence>MKELERCLKALANKRRLAIVKLLRTRKEATVGEIAAAIKLSFKATSRHLAVLKSADIVEHEQRSISYYYRLASTQHPATKSIISIV</sequence>
<organism evidence="5 6">
    <name type="scientific">Candidatus Yanofskybacteria bacterium RIFCSPLOWO2_01_FULL_49_25</name>
    <dbReference type="NCBI Taxonomy" id="1802701"/>
    <lineage>
        <taxon>Bacteria</taxon>
        <taxon>Candidatus Yanofskyibacteriota</taxon>
    </lineage>
</organism>
<dbReference type="Gene3D" id="1.10.10.10">
    <property type="entry name" value="Winged helix-like DNA-binding domain superfamily/Winged helix DNA-binding domain"/>
    <property type="match status" value="1"/>
</dbReference>
<dbReference type="SUPFAM" id="SSF46785">
    <property type="entry name" value="Winged helix' DNA-binding domain"/>
    <property type="match status" value="1"/>
</dbReference>
<dbReference type="STRING" id="1802701.A3A33_01295"/>
<dbReference type="InterPro" id="IPR036390">
    <property type="entry name" value="WH_DNA-bd_sf"/>
</dbReference>
<dbReference type="InterPro" id="IPR001845">
    <property type="entry name" value="HTH_ArsR_DNA-bd_dom"/>
</dbReference>
<dbReference type="InterPro" id="IPR051081">
    <property type="entry name" value="HTH_MetalResp_TranReg"/>
</dbReference>
<evidence type="ECO:0000256" key="3">
    <source>
        <dbReference type="ARBA" id="ARBA00023163"/>
    </source>
</evidence>
<dbReference type="AlphaFoldDB" id="A0A1F8GXC0"/>
<dbReference type="PANTHER" id="PTHR33154">
    <property type="entry name" value="TRANSCRIPTIONAL REGULATOR, ARSR FAMILY"/>
    <property type="match status" value="1"/>
</dbReference>
<keyword evidence="3" id="KW-0804">Transcription</keyword>
<evidence type="ECO:0000313" key="5">
    <source>
        <dbReference type="EMBL" id="OGN29941.1"/>
    </source>
</evidence>